<dbReference type="FunFam" id="1.10.10.60:FF:000141">
    <property type="entry name" value="TetR family transcriptional regulator"/>
    <property type="match status" value="1"/>
</dbReference>
<keyword evidence="3" id="KW-0804">Transcription</keyword>
<dbReference type="Gene3D" id="1.10.357.10">
    <property type="entry name" value="Tetracycline Repressor, domain 2"/>
    <property type="match status" value="1"/>
</dbReference>
<dbReference type="PROSITE" id="PS50977">
    <property type="entry name" value="HTH_TETR_2"/>
    <property type="match status" value="1"/>
</dbReference>
<dbReference type="AlphaFoldDB" id="A0A5C4VQW6"/>
<reference evidence="6 7" key="1">
    <citation type="journal article" date="2016" name="Int. J. Syst. Evol. Microbiol.">
        <title>Nocardioides albidus sp. nov., an actinobacterium isolated from garden soil.</title>
        <authorList>
            <person name="Singh H."/>
            <person name="Du J."/>
            <person name="Trinh H."/>
            <person name="Won K."/>
            <person name="Yang J.E."/>
            <person name="Yin C."/>
            <person name="Kook M."/>
            <person name="Yi T.H."/>
        </authorList>
    </citation>
    <scope>NUCLEOTIDE SEQUENCE [LARGE SCALE GENOMIC DNA]</scope>
    <source>
        <strain evidence="6 7">CCTCC AB 2015297</strain>
    </source>
</reference>
<accession>A0A5C4VQW6</accession>
<dbReference type="InterPro" id="IPR036271">
    <property type="entry name" value="Tet_transcr_reg_TetR-rel_C_sf"/>
</dbReference>
<gene>
    <name evidence="6" type="ORF">FHP29_17650</name>
</gene>
<dbReference type="Pfam" id="PF21943">
    <property type="entry name" value="TetR_C_46"/>
    <property type="match status" value="1"/>
</dbReference>
<dbReference type="GO" id="GO:0045892">
    <property type="term" value="P:negative regulation of DNA-templated transcription"/>
    <property type="evidence" value="ECO:0007669"/>
    <property type="project" value="UniProtKB-ARBA"/>
</dbReference>
<dbReference type="GO" id="GO:0000976">
    <property type="term" value="F:transcription cis-regulatory region binding"/>
    <property type="evidence" value="ECO:0007669"/>
    <property type="project" value="TreeGrafter"/>
</dbReference>
<dbReference type="GO" id="GO:0003700">
    <property type="term" value="F:DNA-binding transcription factor activity"/>
    <property type="evidence" value="ECO:0007669"/>
    <property type="project" value="TreeGrafter"/>
</dbReference>
<dbReference type="PANTHER" id="PTHR30055:SF160">
    <property type="entry name" value="TRANSCRIPTIONAL REGULATORY PROTEIN (PROBABLY ASNC-FAMILY)-RELATED"/>
    <property type="match status" value="1"/>
</dbReference>
<dbReference type="InterPro" id="IPR001647">
    <property type="entry name" value="HTH_TetR"/>
</dbReference>
<name>A0A5C4VQW6_9ACTN</name>
<proteinExistence type="predicted"/>
<evidence type="ECO:0000256" key="4">
    <source>
        <dbReference type="PROSITE-ProRule" id="PRU00335"/>
    </source>
</evidence>
<evidence type="ECO:0000256" key="1">
    <source>
        <dbReference type="ARBA" id="ARBA00023015"/>
    </source>
</evidence>
<keyword evidence="1" id="KW-0805">Transcription regulation</keyword>
<dbReference type="RefSeq" id="WP_139624166.1">
    <property type="nucleotide sequence ID" value="NZ_VDMP01000026.1"/>
</dbReference>
<dbReference type="InterPro" id="IPR054129">
    <property type="entry name" value="DesT_TetR_C"/>
</dbReference>
<dbReference type="PANTHER" id="PTHR30055">
    <property type="entry name" value="HTH-TYPE TRANSCRIPTIONAL REGULATOR RUTR"/>
    <property type="match status" value="1"/>
</dbReference>
<dbReference type="InterPro" id="IPR050109">
    <property type="entry name" value="HTH-type_TetR-like_transc_reg"/>
</dbReference>
<evidence type="ECO:0000256" key="3">
    <source>
        <dbReference type="ARBA" id="ARBA00023163"/>
    </source>
</evidence>
<feature type="domain" description="HTH tetR-type" evidence="5">
    <location>
        <begin position="21"/>
        <end position="81"/>
    </location>
</feature>
<evidence type="ECO:0000313" key="6">
    <source>
        <dbReference type="EMBL" id="TNM37619.1"/>
    </source>
</evidence>
<feature type="DNA-binding region" description="H-T-H motif" evidence="4">
    <location>
        <begin position="44"/>
        <end position="63"/>
    </location>
</feature>
<dbReference type="EMBL" id="VDMP01000026">
    <property type="protein sequence ID" value="TNM37619.1"/>
    <property type="molecule type" value="Genomic_DNA"/>
</dbReference>
<dbReference type="Proteomes" id="UP000313231">
    <property type="component" value="Unassembled WGS sequence"/>
</dbReference>
<dbReference type="SUPFAM" id="SSF48498">
    <property type="entry name" value="Tetracyclin repressor-like, C-terminal domain"/>
    <property type="match status" value="1"/>
</dbReference>
<organism evidence="6 7">
    <name type="scientific">Nocardioides albidus</name>
    <dbReference type="NCBI Taxonomy" id="1517589"/>
    <lineage>
        <taxon>Bacteria</taxon>
        <taxon>Bacillati</taxon>
        <taxon>Actinomycetota</taxon>
        <taxon>Actinomycetes</taxon>
        <taxon>Propionibacteriales</taxon>
        <taxon>Nocardioidaceae</taxon>
        <taxon>Nocardioides</taxon>
    </lineage>
</organism>
<evidence type="ECO:0000259" key="5">
    <source>
        <dbReference type="PROSITE" id="PS50977"/>
    </source>
</evidence>
<comment type="caution">
    <text evidence="6">The sequence shown here is derived from an EMBL/GenBank/DDBJ whole genome shotgun (WGS) entry which is preliminary data.</text>
</comment>
<sequence>MVTEQFDLDEPRPRGVRLPRRERRAQLLSAALEVFVAQGYHAAAMDDIAERAGVSKPVLYQHFPSKLELYLAILDAACDSIIANCRRALESTQDNKQRVAAAIDAFYAYVGHDTGAFRLVFESDLTNEPAVRDHVDRVTTECAAMIAAVIEDDTHLPAAASQLLAVSLVGMAQVSARFWLTENDGAMAGLRRDEATALVAGLAWRGIRGYPKTDEPKTDEPKTDER</sequence>
<keyword evidence="7" id="KW-1185">Reference proteome</keyword>
<dbReference type="PRINTS" id="PR00455">
    <property type="entry name" value="HTHTETR"/>
</dbReference>
<dbReference type="SUPFAM" id="SSF46689">
    <property type="entry name" value="Homeodomain-like"/>
    <property type="match status" value="1"/>
</dbReference>
<dbReference type="Pfam" id="PF00440">
    <property type="entry name" value="TetR_N"/>
    <property type="match status" value="1"/>
</dbReference>
<dbReference type="OrthoDB" id="70491at2"/>
<dbReference type="InterPro" id="IPR009057">
    <property type="entry name" value="Homeodomain-like_sf"/>
</dbReference>
<protein>
    <submittedName>
        <fullName evidence="6">TetR/AcrR family transcriptional regulator</fullName>
    </submittedName>
</protein>
<keyword evidence="2 4" id="KW-0238">DNA-binding</keyword>
<evidence type="ECO:0000256" key="2">
    <source>
        <dbReference type="ARBA" id="ARBA00023125"/>
    </source>
</evidence>
<evidence type="ECO:0000313" key="7">
    <source>
        <dbReference type="Proteomes" id="UP000313231"/>
    </source>
</evidence>